<organism evidence="2 3">
    <name type="scientific">Dissophora globulifera</name>
    <dbReference type="NCBI Taxonomy" id="979702"/>
    <lineage>
        <taxon>Eukaryota</taxon>
        <taxon>Fungi</taxon>
        <taxon>Fungi incertae sedis</taxon>
        <taxon>Mucoromycota</taxon>
        <taxon>Mortierellomycotina</taxon>
        <taxon>Mortierellomycetes</taxon>
        <taxon>Mortierellales</taxon>
        <taxon>Mortierellaceae</taxon>
        <taxon>Dissophora</taxon>
    </lineage>
</organism>
<protein>
    <submittedName>
        <fullName evidence="2">Uncharacterized protein</fullName>
    </submittedName>
</protein>
<dbReference type="OrthoDB" id="2408808at2759"/>
<feature type="compositionally biased region" description="Acidic residues" evidence="1">
    <location>
        <begin position="433"/>
        <end position="443"/>
    </location>
</feature>
<feature type="region of interest" description="Disordered" evidence="1">
    <location>
        <begin position="201"/>
        <end position="221"/>
    </location>
</feature>
<feature type="region of interest" description="Disordered" evidence="1">
    <location>
        <begin position="421"/>
        <end position="443"/>
    </location>
</feature>
<feature type="compositionally biased region" description="Low complexity" evidence="1">
    <location>
        <begin position="201"/>
        <end position="217"/>
    </location>
</feature>
<sequence length="443" mass="49390">MSQIGQLQRFLPTFMDQHKTEKYFHHRQNSSSTLVGASDQPGKDKQLLSAPSNVHHRTRSAPIAFTKGVTDHRNRQLERDGSLGQFQQISLISEETVLEKIDDDVDESLRRSLSGGSSRARSATVTVAPAQVKSSLHRSVSLNKHHQGTINSRLDPTTMMLDEDESGVHVNQLGDNAEDNLVAPNRFSALLDFSQGANFNLNSNNSNNNDLSTGNNSKSNRYSDTSIVGIDSDFDPTRFSSTSIMFDARRLSHISNLSDEDDEASPDDFRKTLPPHQQQPSFHSHHNSPTLRSREMSVEILVPVVAPAPVQVPILAHQPSPFGDKQELDEDDDADNVQVTAVPQPTNPYGTQQTYSQQEFYPPLQQHVSMPMHMPMPMPMPTPMPTMHTQNQTQMPMHMQAPMSMPPSASPRLPPRIMVPRPHGGQEMSLATDDMEMEDEHPF</sequence>
<accession>A0A9P6RJ29</accession>
<comment type="caution">
    <text evidence="2">The sequence shown here is derived from an EMBL/GenBank/DDBJ whole genome shotgun (WGS) entry which is preliminary data.</text>
</comment>
<dbReference type="AlphaFoldDB" id="A0A9P6RJ29"/>
<keyword evidence="3" id="KW-1185">Reference proteome</keyword>
<reference evidence="2" key="1">
    <citation type="journal article" date="2020" name="Fungal Divers.">
        <title>Resolving the Mortierellaceae phylogeny through synthesis of multi-gene phylogenetics and phylogenomics.</title>
        <authorList>
            <person name="Vandepol N."/>
            <person name="Liber J."/>
            <person name="Desiro A."/>
            <person name="Na H."/>
            <person name="Kennedy M."/>
            <person name="Barry K."/>
            <person name="Grigoriev I.V."/>
            <person name="Miller A.N."/>
            <person name="O'Donnell K."/>
            <person name="Stajich J.E."/>
            <person name="Bonito G."/>
        </authorList>
    </citation>
    <scope>NUCLEOTIDE SEQUENCE</scope>
    <source>
        <strain evidence="2">REB-010B</strain>
    </source>
</reference>
<feature type="region of interest" description="Disordered" evidence="1">
    <location>
        <begin position="24"/>
        <end position="57"/>
    </location>
</feature>
<dbReference type="EMBL" id="JAAAIP010000361">
    <property type="protein sequence ID" value="KAG0318647.1"/>
    <property type="molecule type" value="Genomic_DNA"/>
</dbReference>
<evidence type="ECO:0000256" key="1">
    <source>
        <dbReference type="SAM" id="MobiDB-lite"/>
    </source>
</evidence>
<feature type="region of interest" description="Disordered" evidence="1">
    <location>
        <begin position="257"/>
        <end position="293"/>
    </location>
</feature>
<evidence type="ECO:0000313" key="3">
    <source>
        <dbReference type="Proteomes" id="UP000738325"/>
    </source>
</evidence>
<name>A0A9P6RJ29_9FUNG</name>
<gene>
    <name evidence="2" type="ORF">BGZ99_005570</name>
</gene>
<dbReference type="Proteomes" id="UP000738325">
    <property type="component" value="Unassembled WGS sequence"/>
</dbReference>
<proteinExistence type="predicted"/>
<evidence type="ECO:0000313" key="2">
    <source>
        <dbReference type="EMBL" id="KAG0318647.1"/>
    </source>
</evidence>